<reference evidence="1" key="1">
    <citation type="submission" date="2020-06" db="EMBL/GenBank/DDBJ databases">
        <title>Lateral gene transfer of anion-conducting channel rhodopsins between green algae and giant viruses.</title>
        <authorList>
            <person name="Rozenberg A."/>
            <person name="Oppermann J."/>
            <person name="Wietek J."/>
            <person name="Fernandez Lahore R.G."/>
            <person name="Sandaa R.-A."/>
            <person name="Bratbak G."/>
            <person name="Hegemann P."/>
            <person name="Beja O."/>
        </authorList>
    </citation>
    <scope>NUCLEOTIDE SEQUENCE</scope>
    <source>
        <strain evidence="1">01B</strain>
    </source>
</reference>
<dbReference type="EMBL" id="MT663537">
    <property type="protein sequence ID" value="QOI90470.1"/>
    <property type="molecule type" value="Genomic_DNA"/>
</dbReference>
<organismHost>
    <name type="scientific">Pyramimonas plurioculata</name>
    <dbReference type="NCBI Taxonomy" id="36893"/>
</organismHost>
<protein>
    <submittedName>
        <fullName evidence="1">Uncharacterized protein</fullName>
    </submittedName>
</protein>
<dbReference type="Gene3D" id="3.40.50.12660">
    <property type="match status" value="1"/>
</dbReference>
<evidence type="ECO:0000313" key="1">
    <source>
        <dbReference type="EMBL" id="QOI90470.1"/>
    </source>
</evidence>
<sequence>MKRAAVLFGLDYSHTPGVQLNGCINDVHKMEMLLKGREYNFDDIRVCTDECSDNISTTKQG</sequence>
<organism evidence="1">
    <name type="scientific">Pyramimonas orientalis virus</name>
    <name type="common">PoV01</name>
    <dbReference type="NCBI Taxonomy" id="455367"/>
    <lineage>
        <taxon>Viruses</taxon>
        <taxon>Varidnaviria</taxon>
        <taxon>Bamfordvirae</taxon>
        <taxon>Nucleocytoviricota</taxon>
        <taxon>Megaviricetes</taxon>
        <taxon>Imitervirales</taxon>
        <taxon>Allomimiviridae</taxon>
        <taxon>Heliosvirus</taxon>
        <taxon>Heliosvirus raunefjordenense</taxon>
    </lineage>
</organism>
<gene>
    <name evidence="1" type="ORF">HWQ62_00334</name>
</gene>
<name>A0A7L9AYX0_POV01</name>
<proteinExistence type="predicted"/>
<accession>A0A7L9AYX0</accession>